<reference evidence="1 2" key="1">
    <citation type="submission" date="2016-03" db="EMBL/GenBank/DDBJ databases">
        <authorList>
            <person name="Sharma R."/>
            <person name="Esplin I.N.D."/>
            <person name="Berg J.A."/>
            <person name="Jensen G.L."/>
            <person name="Keele B.R."/>
            <person name="Ward M.E.H."/>
            <person name="Breakwell D.P."/>
            <person name="Hope S."/>
            <person name="Grose J.H."/>
        </authorList>
    </citation>
    <scope>NUCLEOTIDE SEQUENCE [LARGE SCALE GENOMIC DNA]</scope>
</reference>
<dbReference type="EMBL" id="KU886224">
    <property type="protein sequence ID" value="ANH52019.1"/>
    <property type="molecule type" value="Genomic_DNA"/>
</dbReference>
<evidence type="ECO:0000313" key="1">
    <source>
        <dbReference type="EMBL" id="ANH52019.1"/>
    </source>
</evidence>
<proteinExistence type="predicted"/>
<gene>
    <name evidence="1" type="ORF">RAY_239</name>
</gene>
<name>A0A173GF23_9CAUD</name>
<evidence type="ECO:0000313" key="2">
    <source>
        <dbReference type="Proteomes" id="UP000222079"/>
    </source>
</evidence>
<accession>A0A173GF23</accession>
<protein>
    <submittedName>
        <fullName evidence="1">Uncharacterized protein</fullName>
    </submittedName>
</protein>
<dbReference type="Proteomes" id="UP000222079">
    <property type="component" value="Segment"/>
</dbReference>
<sequence>MADRTMGILPMSVGTSLSFEALMAKPVEPIETLVLNIGTIFRNVYQAYDTDDRDRLGIDKLHDDMIADMSAIYDILKDIGKAGVPDYKLYHGRYERLASAFPLAKIWEPSSDIQKTYARLERNVLEKVIKTMRGLVQEVDHTLPISVKNTYVMTHHIVDLVVPAGYGEITLVESHTGALKKKPLWHTKLTNGRSLERIPFNRLTLQVFGDNSVNFKANSFKYKAALMKLAEENKWTPMATRDRIKLGIETLKDAQLKADLSKMLSV</sequence>
<keyword evidence="2" id="KW-1185">Reference proteome</keyword>
<organism evidence="1 2">
    <name type="scientific">Erwinia phage vB_EamM_RAY</name>
    <dbReference type="NCBI Taxonomy" id="1815987"/>
    <lineage>
        <taxon>Viruses</taxon>
        <taxon>Duplodnaviria</taxon>
        <taxon>Heunggongvirae</taxon>
        <taxon>Uroviricota</taxon>
        <taxon>Caudoviricetes</taxon>
        <taxon>Chimalliviridae</taxon>
        <taxon>Agricanvirus</taxon>
        <taxon>Agricanvirus ray</taxon>
    </lineage>
</organism>